<comment type="similarity">
    <text evidence="8">Belongs to the binding-protein-dependent transport system permease family.</text>
</comment>
<keyword evidence="4 8" id="KW-0812">Transmembrane</keyword>
<evidence type="ECO:0000313" key="11">
    <source>
        <dbReference type="Proteomes" id="UP001596190"/>
    </source>
</evidence>
<feature type="domain" description="ABC transmembrane type-1" evidence="9">
    <location>
        <begin position="19"/>
        <end position="210"/>
    </location>
</feature>
<keyword evidence="6 8" id="KW-1133">Transmembrane helix</keyword>
<keyword evidence="3" id="KW-1003">Cell membrane</keyword>
<sequence length="239" mass="26321">MTFSWTYFIHLFPQLIKYIPLTLFMAVIAMLIAVVAGSLLTLVQLYAAKPFQLLVKLYVSFFRGVPTLVLLFIVYYGLPEISPAFKGVSALTAAIAGLGVKQSAYLIEIFRAGIASVDQGQIEAGEALNFSFLRIFTSIVLPQAALNALPATGNTFVSLLKETSLAFTLGVTEIFADGKLLASASLRFFEVYVAVGLIYWIMIIIYTWAQKRVENILSKPYRRVVANVIDSSQQSSRAI</sequence>
<evidence type="ECO:0000256" key="8">
    <source>
        <dbReference type="RuleBase" id="RU363032"/>
    </source>
</evidence>
<keyword evidence="7 8" id="KW-0472">Membrane</keyword>
<evidence type="ECO:0000259" key="9">
    <source>
        <dbReference type="PROSITE" id="PS50928"/>
    </source>
</evidence>
<dbReference type="CDD" id="cd06261">
    <property type="entry name" value="TM_PBP2"/>
    <property type="match status" value="1"/>
</dbReference>
<accession>A0ABW1T8X2</accession>
<dbReference type="InterPro" id="IPR000515">
    <property type="entry name" value="MetI-like"/>
</dbReference>
<comment type="caution">
    <text evidence="10">The sequence shown here is derived from an EMBL/GenBank/DDBJ whole genome shotgun (WGS) entry which is preliminary data.</text>
</comment>
<dbReference type="Gene3D" id="1.10.3720.10">
    <property type="entry name" value="MetI-like"/>
    <property type="match status" value="1"/>
</dbReference>
<proteinExistence type="inferred from homology"/>
<feature type="transmembrane region" description="Helical" evidence="8">
    <location>
        <begin position="57"/>
        <end position="78"/>
    </location>
</feature>
<dbReference type="Pfam" id="PF00528">
    <property type="entry name" value="BPD_transp_1"/>
    <property type="match status" value="1"/>
</dbReference>
<dbReference type="PANTHER" id="PTHR30614">
    <property type="entry name" value="MEMBRANE COMPONENT OF AMINO ACID ABC TRANSPORTER"/>
    <property type="match status" value="1"/>
</dbReference>
<dbReference type="PROSITE" id="PS50928">
    <property type="entry name" value="ABC_TM1"/>
    <property type="match status" value="1"/>
</dbReference>
<comment type="subcellular location">
    <subcellularLocation>
        <location evidence="1 8">Cell membrane</location>
        <topology evidence="1 8">Multi-pass membrane protein</topology>
    </subcellularLocation>
</comment>
<evidence type="ECO:0000256" key="2">
    <source>
        <dbReference type="ARBA" id="ARBA00022448"/>
    </source>
</evidence>
<dbReference type="SUPFAM" id="SSF161098">
    <property type="entry name" value="MetI-like"/>
    <property type="match status" value="1"/>
</dbReference>
<dbReference type="EMBL" id="JBHSSA010000046">
    <property type="protein sequence ID" value="MFC6254082.1"/>
    <property type="molecule type" value="Genomic_DNA"/>
</dbReference>
<evidence type="ECO:0000256" key="7">
    <source>
        <dbReference type="ARBA" id="ARBA00023136"/>
    </source>
</evidence>
<dbReference type="PANTHER" id="PTHR30614:SF0">
    <property type="entry name" value="L-CYSTINE TRANSPORT SYSTEM PERMEASE PROTEIN TCYL"/>
    <property type="match status" value="1"/>
</dbReference>
<keyword evidence="2 8" id="KW-0813">Transport</keyword>
<dbReference type="InterPro" id="IPR035906">
    <property type="entry name" value="MetI-like_sf"/>
</dbReference>
<dbReference type="NCBIfam" id="TIGR01726">
    <property type="entry name" value="HEQRo_perm_3TM"/>
    <property type="match status" value="1"/>
</dbReference>
<evidence type="ECO:0000256" key="3">
    <source>
        <dbReference type="ARBA" id="ARBA00022475"/>
    </source>
</evidence>
<evidence type="ECO:0000256" key="1">
    <source>
        <dbReference type="ARBA" id="ARBA00004651"/>
    </source>
</evidence>
<dbReference type="InterPro" id="IPR010065">
    <property type="entry name" value="AA_ABC_transptr_permease_3TM"/>
</dbReference>
<reference evidence="11" key="1">
    <citation type="journal article" date="2019" name="Int. J. Syst. Evol. Microbiol.">
        <title>The Global Catalogue of Microorganisms (GCM) 10K type strain sequencing project: providing services to taxonomists for standard genome sequencing and annotation.</title>
        <authorList>
            <consortium name="The Broad Institute Genomics Platform"/>
            <consortium name="The Broad Institute Genome Sequencing Center for Infectious Disease"/>
            <person name="Wu L."/>
            <person name="Ma J."/>
        </authorList>
    </citation>
    <scope>NUCLEOTIDE SEQUENCE [LARGE SCALE GENOMIC DNA]</scope>
    <source>
        <strain evidence="11">CCM 8950</strain>
    </source>
</reference>
<evidence type="ECO:0000256" key="4">
    <source>
        <dbReference type="ARBA" id="ARBA00022692"/>
    </source>
</evidence>
<protein>
    <submittedName>
        <fullName evidence="10">Amino acid ABC transporter permease</fullName>
    </submittedName>
</protein>
<name>A0ABW1T8X2_9LACO</name>
<feature type="transmembrane region" description="Helical" evidence="8">
    <location>
        <begin position="191"/>
        <end position="209"/>
    </location>
</feature>
<feature type="transmembrane region" description="Helical" evidence="8">
    <location>
        <begin position="20"/>
        <end position="45"/>
    </location>
</feature>
<dbReference type="InterPro" id="IPR043429">
    <property type="entry name" value="ArtM/GltK/GlnP/TcyL/YhdX-like"/>
</dbReference>
<keyword evidence="5" id="KW-0029">Amino-acid transport</keyword>
<dbReference type="RefSeq" id="WP_137630982.1">
    <property type="nucleotide sequence ID" value="NZ_BJDO01000019.1"/>
</dbReference>
<gene>
    <name evidence="10" type="ORF">ACFP1H_05730</name>
</gene>
<evidence type="ECO:0000256" key="5">
    <source>
        <dbReference type="ARBA" id="ARBA00022970"/>
    </source>
</evidence>
<evidence type="ECO:0000256" key="6">
    <source>
        <dbReference type="ARBA" id="ARBA00022989"/>
    </source>
</evidence>
<keyword evidence="11" id="KW-1185">Reference proteome</keyword>
<evidence type="ECO:0000313" key="10">
    <source>
        <dbReference type="EMBL" id="MFC6254082.1"/>
    </source>
</evidence>
<organism evidence="10 11">
    <name type="scientific">Secundilactobacillus hailunensis</name>
    <dbReference type="NCBI Taxonomy" id="2559923"/>
    <lineage>
        <taxon>Bacteria</taxon>
        <taxon>Bacillati</taxon>
        <taxon>Bacillota</taxon>
        <taxon>Bacilli</taxon>
        <taxon>Lactobacillales</taxon>
        <taxon>Lactobacillaceae</taxon>
        <taxon>Secundilactobacillus</taxon>
    </lineage>
</organism>
<dbReference type="Proteomes" id="UP001596190">
    <property type="component" value="Unassembled WGS sequence"/>
</dbReference>